<dbReference type="InterPro" id="IPR036047">
    <property type="entry name" value="F-box-like_dom_sf"/>
</dbReference>
<sequence>MRDRSEEGHGGEAKANSEGSKLWNLSANQRELELGELRLLMLSDLTSSDLESNHFERIQAVAKKQWILDYYFTIVKYDQQTNLPILHWAAVCNQIETVKSYLNGTEEEDSSSADQIDCQSRTLSMIAVEFGHLELFETLLYHKNHNLLQSDIHGDTVLDYMVKKNRLDFIQRLLQYLEFHQTQQSDPKKSEEERLQSKEIVRQGVYAFMQGLASAAIEKDLEMFKVLFLQYQELLQKTALEAADTTEFNQIAYYAAYYDHIALLDYLLEEQLITVPPQFDRSNPIVFAQFIEQLKYQYLIQTVKTIEKNFEPAKQNLLTKTDWQNFANDLNELWQLVDQSLLDESLKLAILEHLQRAIGSLSEGFQDPNAAAYALDALWNAGYQLEMAVDILEGRRPCAINDYSLQKVPPLPEEVLFSILTYVDPASLIKMQQANRGLNRLANDDYIWKNLFETFFPEEKPNLALVDYSWKTAFKTHYLEQYGVTTPLIRKSITLILRADLDTLKTLNISRNDLLANDFLLLKTAARVRNQAILDHFYAIAVKEINLELEQLRQEPLVNEEQIKQKDDSVIYWQVLCDQLTTDSPTSRRNYRTICHLPFSGVSLFTLAAEIGHVELFKGLLKDNLFLNTSSTEYYWIALSVGKGGCIDIFRSFIEHNYYRSLDRSFAQKLISEILFSAVRGGRIGLINYMLESQEIDLQQVFSAIFWAGNLSLFEKLSSNRANDSAVATAYRISANEFITSLGASTHSRTLFDNPCIELLVQDPSVDVSLDIFISALREKKTAIVQKILERPNRDIYLSYIVERFTSLIRDSVLPNSLLPYIDLEEVIYKMIDQGDTLLDIRNIIHLNDEVLKRPRINKSNLIDHASKLSQTQIQNNTTRNRSKIIKGLKAEIGLGKELEATETNYDRPRFTALEIQFKAAGQKRGWCYYTNQQKQGQEPQLPKRIQLTPDEINLEAYAGLKHKQKRNIKKIYEEAYKKGFSEAKAQQEEAEKAKQEEAEKRALRKRKSKKAPQDHSGFKNETKRRRKETSEGRASPGRNGMFASRANAAPSASTPVASAARSEEKENETSTNTSTHSTNSSRPPLPFFSTPRTASRPSLAASTAKKVDDLENRNAEERDEPSL</sequence>
<gene>
    <name evidence="3" type="ORF">Lnau_0468</name>
</gene>
<dbReference type="SUPFAM" id="SSF81383">
    <property type="entry name" value="F-box domain"/>
    <property type="match status" value="1"/>
</dbReference>
<feature type="compositionally biased region" description="Low complexity" evidence="1">
    <location>
        <begin position="1070"/>
        <end position="1082"/>
    </location>
</feature>
<feature type="compositionally biased region" description="Basic and acidic residues" evidence="1">
    <location>
        <begin position="1"/>
        <end position="12"/>
    </location>
</feature>
<evidence type="ECO:0000313" key="4">
    <source>
        <dbReference type="Proteomes" id="UP000054725"/>
    </source>
</evidence>
<dbReference type="AlphaFoldDB" id="A0A0W0X286"/>
<feature type="compositionally biased region" description="Basic and acidic residues" evidence="1">
    <location>
        <begin position="988"/>
        <end position="1002"/>
    </location>
</feature>
<dbReference type="SMART" id="SM00248">
    <property type="entry name" value="ANK"/>
    <property type="match status" value="5"/>
</dbReference>
<name>A0A0W0X286_9GAMM</name>
<feature type="region of interest" description="Disordered" evidence="1">
    <location>
        <begin position="1"/>
        <end position="20"/>
    </location>
</feature>
<dbReference type="InterPro" id="IPR036770">
    <property type="entry name" value="Ankyrin_rpt-contain_sf"/>
</dbReference>
<dbReference type="InterPro" id="IPR002110">
    <property type="entry name" value="Ankyrin_rpt"/>
</dbReference>
<evidence type="ECO:0000259" key="2">
    <source>
        <dbReference type="PROSITE" id="PS50181"/>
    </source>
</evidence>
<reference evidence="3 4" key="1">
    <citation type="submission" date="2015-11" db="EMBL/GenBank/DDBJ databases">
        <title>Genomic analysis of 38 Legionella species identifies large and diverse effector repertoires.</title>
        <authorList>
            <person name="Burstein D."/>
            <person name="Amaro F."/>
            <person name="Zusman T."/>
            <person name="Lifshitz Z."/>
            <person name="Cohen O."/>
            <person name="Gilbert J.A."/>
            <person name="Pupko T."/>
            <person name="Shuman H.A."/>
            <person name="Segal G."/>
        </authorList>
    </citation>
    <scope>NUCLEOTIDE SEQUENCE [LARGE SCALE GENOMIC DNA]</scope>
    <source>
        <strain evidence="3 4">ATCC 49506</strain>
    </source>
</reference>
<dbReference type="SMART" id="SM00256">
    <property type="entry name" value="FBOX"/>
    <property type="match status" value="1"/>
</dbReference>
<feature type="region of interest" description="Disordered" evidence="1">
    <location>
        <begin position="988"/>
        <end position="1124"/>
    </location>
</feature>
<dbReference type="Pfam" id="PF12937">
    <property type="entry name" value="F-box-like"/>
    <property type="match status" value="1"/>
</dbReference>
<feature type="compositionally biased region" description="Basic and acidic residues" evidence="1">
    <location>
        <begin position="1012"/>
        <end position="1022"/>
    </location>
</feature>
<dbReference type="SUPFAM" id="SSF48403">
    <property type="entry name" value="Ankyrin repeat"/>
    <property type="match status" value="1"/>
</dbReference>
<protein>
    <submittedName>
        <fullName evidence="3">Ankyrin repeats (3 copies)</fullName>
    </submittedName>
</protein>
<evidence type="ECO:0000256" key="1">
    <source>
        <dbReference type="SAM" id="MobiDB-lite"/>
    </source>
</evidence>
<dbReference type="Pfam" id="PF12796">
    <property type="entry name" value="Ank_2"/>
    <property type="match status" value="1"/>
</dbReference>
<dbReference type="Proteomes" id="UP000054725">
    <property type="component" value="Unassembled WGS sequence"/>
</dbReference>
<organism evidence="3 4">
    <name type="scientific">Legionella nautarum</name>
    <dbReference type="NCBI Taxonomy" id="45070"/>
    <lineage>
        <taxon>Bacteria</taxon>
        <taxon>Pseudomonadati</taxon>
        <taxon>Pseudomonadota</taxon>
        <taxon>Gammaproteobacteria</taxon>
        <taxon>Legionellales</taxon>
        <taxon>Legionellaceae</taxon>
        <taxon>Legionella</taxon>
    </lineage>
</organism>
<keyword evidence="4" id="KW-1185">Reference proteome</keyword>
<dbReference type="Gene3D" id="1.25.40.20">
    <property type="entry name" value="Ankyrin repeat-containing domain"/>
    <property type="match status" value="1"/>
</dbReference>
<dbReference type="Gene3D" id="1.20.1280.50">
    <property type="match status" value="1"/>
</dbReference>
<dbReference type="RefSeq" id="WP_058503552.1">
    <property type="nucleotide sequence ID" value="NZ_CAAAIF010000001.1"/>
</dbReference>
<proteinExistence type="predicted"/>
<dbReference type="PROSITE" id="PS50181">
    <property type="entry name" value="FBOX"/>
    <property type="match status" value="1"/>
</dbReference>
<dbReference type="InterPro" id="IPR001810">
    <property type="entry name" value="F-box_dom"/>
</dbReference>
<dbReference type="OrthoDB" id="10002981at2"/>
<dbReference type="PATRIC" id="fig|45070.6.peg.491"/>
<feature type="compositionally biased region" description="Low complexity" evidence="1">
    <location>
        <begin position="1047"/>
        <end position="1061"/>
    </location>
</feature>
<comment type="caution">
    <text evidence="3">The sequence shown here is derived from an EMBL/GenBank/DDBJ whole genome shotgun (WGS) entry which is preliminary data.</text>
</comment>
<accession>A0A0W0X286</accession>
<feature type="compositionally biased region" description="Basic and acidic residues" evidence="1">
    <location>
        <begin position="1106"/>
        <end position="1124"/>
    </location>
</feature>
<feature type="domain" description="F-box" evidence="2">
    <location>
        <begin position="405"/>
        <end position="451"/>
    </location>
</feature>
<evidence type="ECO:0000313" key="3">
    <source>
        <dbReference type="EMBL" id="KTD38658.1"/>
    </source>
</evidence>
<dbReference type="EMBL" id="LNYO01000005">
    <property type="protein sequence ID" value="KTD38658.1"/>
    <property type="molecule type" value="Genomic_DNA"/>
</dbReference>